<evidence type="ECO:0000256" key="5">
    <source>
        <dbReference type="ARBA" id="ARBA00022722"/>
    </source>
</evidence>
<name>A0A0C9RNG8_9HYME</name>
<evidence type="ECO:0000313" key="22">
    <source>
        <dbReference type="EMBL" id="JAG79696.1"/>
    </source>
</evidence>
<dbReference type="SUPFAM" id="SSF47807">
    <property type="entry name" value="5' to 3' exonuclease, C-terminal subdomain"/>
    <property type="match status" value="1"/>
</dbReference>
<dbReference type="CDD" id="cd09908">
    <property type="entry name" value="H3TH_EXO1"/>
    <property type="match status" value="1"/>
</dbReference>
<evidence type="ECO:0000256" key="2">
    <source>
        <dbReference type="ARBA" id="ARBA00010563"/>
    </source>
</evidence>
<dbReference type="CDD" id="cd09857">
    <property type="entry name" value="PIN_EXO1"/>
    <property type="match status" value="1"/>
</dbReference>
<keyword evidence="8 17" id="KW-0227">DNA damage</keyword>
<dbReference type="GO" id="GO:0005634">
    <property type="term" value="C:nucleus"/>
    <property type="evidence" value="ECO:0007669"/>
    <property type="project" value="UniProtKB-SubCell"/>
</dbReference>
<comment type="cofactor">
    <cofactor evidence="17">
        <name>Mg(2+)</name>
        <dbReference type="ChEBI" id="CHEBI:18420"/>
    </cofactor>
    <text evidence="17">Binds 2 magnesium ions per subunit. They probably participate in the reaction catalyzed by the enzyme. May bind an additional third magnesium ion after substrate binding.</text>
</comment>
<keyword evidence="23" id="KW-1185">Reference proteome</keyword>
<evidence type="ECO:0000313" key="21">
    <source>
        <dbReference type="EMBL" id="JAG79692.1"/>
    </source>
</evidence>
<dbReference type="PRINTS" id="PR00853">
    <property type="entry name" value="XPGRADSUPER"/>
</dbReference>
<dbReference type="PROSITE" id="PS00842">
    <property type="entry name" value="XPG_2"/>
    <property type="match status" value="1"/>
</dbReference>
<gene>
    <name evidence="21" type="primary">tos_0</name>
    <name evidence="24 25" type="synonym">tos</name>
    <name evidence="22" type="synonym">tos_1</name>
    <name evidence="21" type="ORF">g.43236</name>
    <name evidence="22" type="ORF">g.43240</name>
</gene>
<keyword evidence="11 17" id="KW-0269">Exonuclease</keyword>
<sequence length="851" mass="96677">MGITGLLPFLEKKTAKKVSLQEFSGGTAAVDTYCWLHKGVFTCADKLAMGVKTDGYVTYCMNYVNLLLKFKIKPILVFDGRHLPAKAETELKRREQRDANRKRATELMKMGEIEQGKNLLKRAIDVSHEMALNVIKKCQELNIDCIVAPYEADAQLAYLNISGIADFVITEDSDLTLFGCKKILFKMDKFGCGTLVEQERLYLSMALRQDDFTIEKFRHMCILSGCDYLPSLPGVGLAKALKFAQRNTDEDIYNALSRLSTHINKNITITKEYREAFVRALITFKHQLVYCPLIRKQVRLNTPPPEVTPEQLHHAGDPVDEDLAYQLALGNCNPFGFKKLNDFNPDNRLPSKKRTSGWHETPSDQYPSIWSNNFIIKAPARGPIPSDTTNWPNTVERDVLMNTKSIKRKISPLKQKIKSKNSTSNPLKRTSEHFNNELSKEDLFKLYENTKIMKNDDSKPEKVDTLSTPITSPRKFNPFLKKPACTDTSPSLVPRGRKRPKHTIIALYPTIVEETTVTESKFFSRSETSGEGREPLIIPETQEEFMSQVSRENLEKKMVKRNIIISNTQDELNSVNSKDDITKSYAIIPETVYNELDDETVCQAEEEVEEVRPERVNVIIPETMDEDEIFGENLRNEEIKKGVDAYSTPRNSLSEHNSNVIIPESPDEEELLLSQGSCKENDGNANIVRNDDRPSEKGHVLMRTDSGVDMKEDTLGTNLSPENFLFELEEHFSKIETRTSGLNIIVKKYGLKSPKKITRTPSPDDIEFFGASETVSSHRSSFFHWSNTKSSNRTVNFFNNKPSICSPKISSQSSRSKTSKRSQVLKKLPPIDSQQSKLNMYGFKRKDTANN</sequence>
<evidence type="ECO:0000256" key="18">
    <source>
        <dbReference type="SAM" id="MobiDB-lite"/>
    </source>
</evidence>
<dbReference type="SUPFAM" id="SSF88723">
    <property type="entry name" value="PIN domain-like"/>
    <property type="match status" value="1"/>
</dbReference>
<evidence type="ECO:0000256" key="16">
    <source>
        <dbReference type="ARBA" id="ARBA00023242"/>
    </source>
</evidence>
<dbReference type="PROSITE" id="PS00841">
    <property type="entry name" value="XPG_1"/>
    <property type="match status" value="1"/>
</dbReference>
<accession>A0A0C9RNG8</accession>
<evidence type="ECO:0000256" key="7">
    <source>
        <dbReference type="ARBA" id="ARBA00022759"/>
    </source>
</evidence>
<keyword evidence="16 17" id="KW-0539">Nucleus</keyword>
<comment type="subcellular location">
    <subcellularLocation>
        <location evidence="1 17">Nucleus</location>
    </subcellularLocation>
</comment>
<protein>
    <recommendedName>
        <fullName evidence="3 17">Exonuclease 1</fullName>
        <ecNumber evidence="17">3.1.-.-</ecNumber>
    </recommendedName>
</protein>
<dbReference type="RefSeq" id="XP_011300780.1">
    <property type="nucleotide sequence ID" value="XM_011302478.1"/>
</dbReference>
<dbReference type="EC" id="3.1.-.-" evidence="17"/>
<keyword evidence="4" id="KW-0597">Phosphoprotein</keyword>
<evidence type="ECO:0000256" key="12">
    <source>
        <dbReference type="ARBA" id="ARBA00022842"/>
    </source>
</evidence>
<reference evidence="21" key="1">
    <citation type="submission" date="2015-01" db="EMBL/GenBank/DDBJ databases">
        <title>Transcriptome Assembly of Fopius arisanus.</title>
        <authorList>
            <person name="Geib S."/>
        </authorList>
    </citation>
    <scope>NUCLEOTIDE SEQUENCE</scope>
</reference>
<dbReference type="GO" id="GO:0046872">
    <property type="term" value="F:metal ion binding"/>
    <property type="evidence" value="ECO:0007669"/>
    <property type="project" value="UniProtKB-UniRule"/>
</dbReference>
<feature type="domain" description="XPG N-terminal" evidence="20">
    <location>
        <begin position="1"/>
        <end position="100"/>
    </location>
</feature>
<accession>A0A9R1TYJ3</accession>
<evidence type="ECO:0000256" key="11">
    <source>
        <dbReference type="ARBA" id="ARBA00022839"/>
    </source>
</evidence>
<dbReference type="CTD" id="35119"/>
<evidence type="ECO:0000259" key="19">
    <source>
        <dbReference type="SMART" id="SM00484"/>
    </source>
</evidence>
<keyword evidence="6 17" id="KW-0479">Metal-binding</keyword>
<evidence type="ECO:0000256" key="13">
    <source>
        <dbReference type="ARBA" id="ARBA00022881"/>
    </source>
</evidence>
<dbReference type="OrthoDB" id="26491at2759"/>
<keyword evidence="13 17" id="KW-0267">Excision nuclease</keyword>
<evidence type="ECO:0000256" key="9">
    <source>
        <dbReference type="ARBA" id="ARBA00022769"/>
    </source>
</evidence>
<dbReference type="SMART" id="SM00484">
    <property type="entry name" value="XPGI"/>
    <property type="match status" value="1"/>
</dbReference>
<dbReference type="Gene3D" id="1.10.150.20">
    <property type="entry name" value="5' to 3' exonuclease, C-terminal subdomain"/>
    <property type="match status" value="1"/>
</dbReference>
<organism evidence="21">
    <name type="scientific">Fopius arisanus</name>
    <dbReference type="NCBI Taxonomy" id="64838"/>
    <lineage>
        <taxon>Eukaryota</taxon>
        <taxon>Metazoa</taxon>
        <taxon>Ecdysozoa</taxon>
        <taxon>Arthropoda</taxon>
        <taxon>Hexapoda</taxon>
        <taxon>Insecta</taxon>
        <taxon>Pterygota</taxon>
        <taxon>Neoptera</taxon>
        <taxon>Endopterygota</taxon>
        <taxon>Hymenoptera</taxon>
        <taxon>Apocrita</taxon>
        <taxon>Ichneumonoidea</taxon>
        <taxon>Braconidae</taxon>
        <taxon>Opiinae</taxon>
        <taxon>Fopius</taxon>
    </lineage>
</organism>
<dbReference type="GO" id="GO:0003677">
    <property type="term" value="F:DNA binding"/>
    <property type="evidence" value="ECO:0007669"/>
    <property type="project" value="UniProtKB-UniRule"/>
</dbReference>
<dbReference type="InterPro" id="IPR044752">
    <property type="entry name" value="PIN-like_EXO1"/>
</dbReference>
<dbReference type="GeneID" id="105265138"/>
<comment type="function">
    <text evidence="17">5'-&gt;3' double-stranded DNA exonuclease which may also possess a cryptic 3'-&gt;5' double-stranded DNA exonuclease activity. Functions in DNA mismatch repair.</text>
</comment>
<dbReference type="InterPro" id="IPR029060">
    <property type="entry name" value="PIN-like_dom_sf"/>
</dbReference>
<feature type="domain" description="XPG-I" evidence="19">
    <location>
        <begin position="139"/>
        <end position="212"/>
    </location>
</feature>
<evidence type="ECO:0000256" key="4">
    <source>
        <dbReference type="ARBA" id="ARBA00022553"/>
    </source>
</evidence>
<evidence type="ECO:0000256" key="3">
    <source>
        <dbReference type="ARBA" id="ARBA00020324"/>
    </source>
</evidence>
<dbReference type="GO" id="GO:0006298">
    <property type="term" value="P:mismatch repair"/>
    <property type="evidence" value="ECO:0007669"/>
    <property type="project" value="TreeGrafter"/>
</dbReference>
<dbReference type="SMART" id="SM00485">
    <property type="entry name" value="XPGN"/>
    <property type="match status" value="1"/>
</dbReference>
<evidence type="ECO:0000313" key="23">
    <source>
        <dbReference type="Proteomes" id="UP000694866"/>
    </source>
</evidence>
<evidence type="ECO:0000256" key="8">
    <source>
        <dbReference type="ARBA" id="ARBA00022763"/>
    </source>
</evidence>
<keyword evidence="14 17" id="KW-0238">DNA-binding</keyword>
<dbReference type="Proteomes" id="UP000694866">
    <property type="component" value="Unplaced"/>
</dbReference>
<dbReference type="GO" id="GO:0017108">
    <property type="term" value="F:5'-flap endonuclease activity"/>
    <property type="evidence" value="ECO:0007669"/>
    <property type="project" value="TreeGrafter"/>
</dbReference>
<evidence type="ECO:0000256" key="6">
    <source>
        <dbReference type="ARBA" id="ARBA00022723"/>
    </source>
</evidence>
<dbReference type="Pfam" id="PF00867">
    <property type="entry name" value="XPG_I"/>
    <property type="match status" value="1"/>
</dbReference>
<feature type="compositionally biased region" description="Basic and acidic residues" evidence="18">
    <location>
        <begin position="689"/>
        <end position="699"/>
    </location>
</feature>
<dbReference type="GO" id="GO:0006310">
    <property type="term" value="P:DNA recombination"/>
    <property type="evidence" value="ECO:0007669"/>
    <property type="project" value="TreeGrafter"/>
</dbReference>
<proteinExistence type="inferred from homology"/>
<evidence type="ECO:0000256" key="14">
    <source>
        <dbReference type="ARBA" id="ARBA00023125"/>
    </source>
</evidence>
<feature type="region of interest" description="Disordered" evidence="18">
    <location>
        <begin position="455"/>
        <end position="496"/>
    </location>
</feature>
<evidence type="ECO:0000256" key="17">
    <source>
        <dbReference type="RuleBase" id="RU910737"/>
    </source>
</evidence>
<dbReference type="InterPro" id="IPR037315">
    <property type="entry name" value="EXO1_H3TH"/>
</dbReference>
<dbReference type="PANTHER" id="PTHR11081:SF8">
    <property type="entry name" value="EXONUCLEASE 1"/>
    <property type="match status" value="1"/>
</dbReference>
<dbReference type="GO" id="GO:0035312">
    <property type="term" value="F:5'-3' DNA exonuclease activity"/>
    <property type="evidence" value="ECO:0007669"/>
    <property type="project" value="UniProtKB-UniRule"/>
</dbReference>
<dbReference type="InterPro" id="IPR019974">
    <property type="entry name" value="XPG_CS"/>
</dbReference>
<dbReference type="Pfam" id="PF00752">
    <property type="entry name" value="XPG_N"/>
    <property type="match status" value="1"/>
</dbReference>
<evidence type="ECO:0000313" key="24">
    <source>
        <dbReference type="RefSeq" id="XP_011300780.1"/>
    </source>
</evidence>
<evidence type="ECO:0000256" key="1">
    <source>
        <dbReference type="ARBA" id="ARBA00004123"/>
    </source>
</evidence>
<comment type="similarity">
    <text evidence="2 17">Belongs to the XPG/RAD2 endonuclease family. EXO1 subfamily.</text>
</comment>
<dbReference type="EMBL" id="GBYB01009929">
    <property type="protein sequence ID" value="JAG79696.1"/>
    <property type="molecule type" value="Transcribed_RNA"/>
</dbReference>
<dbReference type="SMART" id="SM00279">
    <property type="entry name" value="HhH2"/>
    <property type="match status" value="1"/>
</dbReference>
<keyword evidence="9 17" id="KW-0228">DNA excision</keyword>
<evidence type="ECO:0000259" key="20">
    <source>
        <dbReference type="SMART" id="SM00485"/>
    </source>
</evidence>
<dbReference type="FunFam" id="1.10.150.20:FF:000011">
    <property type="entry name" value="exonuclease 1"/>
    <property type="match status" value="1"/>
</dbReference>
<feature type="region of interest" description="Disordered" evidence="18">
    <location>
        <begin position="678"/>
        <end position="699"/>
    </location>
</feature>
<keyword evidence="15 17" id="KW-0234">DNA repair</keyword>
<dbReference type="KEGG" id="fas:105265138"/>
<keyword evidence="10 17" id="KW-0378">Hydrolase</keyword>
<dbReference type="EMBL" id="GBYB01009925">
    <property type="protein sequence ID" value="JAG79692.1"/>
    <property type="molecule type" value="Transcribed_RNA"/>
</dbReference>
<dbReference type="InterPro" id="IPR036279">
    <property type="entry name" value="5-3_exonuclease_C_sf"/>
</dbReference>
<evidence type="ECO:0000313" key="25">
    <source>
        <dbReference type="RefSeq" id="XP_011300781.1"/>
    </source>
</evidence>
<evidence type="ECO:0000256" key="10">
    <source>
        <dbReference type="ARBA" id="ARBA00022801"/>
    </source>
</evidence>
<feature type="region of interest" description="Disordered" evidence="18">
    <location>
        <begin position="808"/>
        <end position="851"/>
    </location>
</feature>
<dbReference type="AlphaFoldDB" id="A0A0C9RNG8"/>
<keyword evidence="12 17" id="KW-0460">Magnesium</keyword>
<feature type="region of interest" description="Disordered" evidence="18">
    <location>
        <begin position="415"/>
        <end position="434"/>
    </location>
</feature>
<dbReference type="PANTHER" id="PTHR11081">
    <property type="entry name" value="FLAP ENDONUCLEASE FAMILY MEMBER"/>
    <property type="match status" value="1"/>
</dbReference>
<dbReference type="InterPro" id="IPR006084">
    <property type="entry name" value="XPG/Rad2"/>
</dbReference>
<dbReference type="InterPro" id="IPR006086">
    <property type="entry name" value="XPG-I_dom"/>
</dbReference>
<dbReference type="FunFam" id="3.40.50.1010:FF:000002">
    <property type="entry name" value="Exonuclease 1, putative"/>
    <property type="match status" value="1"/>
</dbReference>
<evidence type="ECO:0000256" key="15">
    <source>
        <dbReference type="ARBA" id="ARBA00023204"/>
    </source>
</evidence>
<feature type="region of interest" description="Disordered" evidence="18">
    <location>
        <begin position="343"/>
        <end position="364"/>
    </location>
</feature>
<keyword evidence="7" id="KW-0255">Endonuclease</keyword>
<dbReference type="Gene3D" id="3.40.50.1010">
    <property type="entry name" value="5'-nuclease"/>
    <property type="match status" value="1"/>
</dbReference>
<keyword evidence="5 17" id="KW-0540">Nuclease</keyword>
<dbReference type="InterPro" id="IPR006085">
    <property type="entry name" value="XPG_DNA_repair_N"/>
</dbReference>
<accession>A0A9R1T143</accession>
<feature type="compositionally biased region" description="Basic and acidic residues" evidence="18">
    <location>
        <begin position="455"/>
        <end position="464"/>
    </location>
</feature>
<dbReference type="RefSeq" id="XP_011300781.1">
    <property type="nucleotide sequence ID" value="XM_011302479.1"/>
</dbReference>
<dbReference type="InterPro" id="IPR008918">
    <property type="entry name" value="HhH2"/>
</dbReference>
<reference evidence="24 25" key="2">
    <citation type="submission" date="2025-04" db="UniProtKB">
        <authorList>
            <consortium name="RefSeq"/>
        </authorList>
    </citation>
    <scope>IDENTIFICATION</scope>
    <source>
        <strain evidence="24 25">USDA-PBARC FA_bdor</strain>
        <tissue evidence="24 25">Whole organism</tissue>
    </source>
</reference>